<dbReference type="InterPro" id="IPR038565">
    <property type="entry name" value="CLIP_sf"/>
</dbReference>
<keyword evidence="8" id="KW-0865">Zymogen</keyword>
<dbReference type="InterPro" id="IPR043504">
    <property type="entry name" value="Peptidase_S1_PA_chymotrypsin"/>
</dbReference>
<feature type="domain" description="Peptidase S1" evidence="14">
    <location>
        <begin position="148"/>
        <end position="388"/>
    </location>
</feature>
<comment type="domain">
    <text evidence="13">The clip domain consists of 35-55 residues which are 'knitted' together usually by 3 conserved disulfide bonds forming a clip-like compact structure.</text>
</comment>
<dbReference type="Pfam" id="PF00089">
    <property type="entry name" value="Trypsin"/>
    <property type="match status" value="1"/>
</dbReference>
<dbReference type="Gene3D" id="3.30.1640.30">
    <property type="match status" value="1"/>
</dbReference>
<dbReference type="VEuPathDB" id="VectorBase:GBRI012853"/>
<evidence type="ECO:0000256" key="9">
    <source>
        <dbReference type="ARBA" id="ARBA00023157"/>
    </source>
</evidence>
<evidence type="ECO:0000256" key="2">
    <source>
        <dbReference type="ARBA" id="ARBA00022525"/>
    </source>
</evidence>
<dbReference type="InterPro" id="IPR001314">
    <property type="entry name" value="Peptidase_S1A"/>
</dbReference>
<evidence type="ECO:0000256" key="13">
    <source>
        <dbReference type="RuleBase" id="RU366078"/>
    </source>
</evidence>
<dbReference type="GO" id="GO:0005576">
    <property type="term" value="C:extracellular region"/>
    <property type="evidence" value="ECO:0007669"/>
    <property type="project" value="UniProtKB-SubCell"/>
</dbReference>
<dbReference type="FunFam" id="2.40.10.10:FF:000054">
    <property type="entry name" value="Complement C1r subcomponent"/>
    <property type="match status" value="1"/>
</dbReference>
<dbReference type="PROSITE" id="PS00134">
    <property type="entry name" value="TRYPSIN_HIS"/>
    <property type="match status" value="1"/>
</dbReference>
<evidence type="ECO:0000256" key="4">
    <source>
        <dbReference type="ARBA" id="ARBA00022729"/>
    </source>
</evidence>
<dbReference type="PANTHER" id="PTHR24256">
    <property type="entry name" value="TRYPTASE-RELATED"/>
    <property type="match status" value="1"/>
</dbReference>
<keyword evidence="5 12" id="KW-0378">Hydrolase</keyword>
<proteinExistence type="inferred from homology"/>
<dbReference type="STRING" id="37001.A0A1A9WB40"/>
<evidence type="ECO:0000259" key="14">
    <source>
        <dbReference type="PROSITE" id="PS50240"/>
    </source>
</evidence>
<dbReference type="InterPro" id="IPR051487">
    <property type="entry name" value="Ser/Thr_Proteases_Immune/Dev"/>
</dbReference>
<dbReference type="CDD" id="cd00190">
    <property type="entry name" value="Tryp_SPc"/>
    <property type="match status" value="1"/>
</dbReference>
<dbReference type="SUPFAM" id="SSF50494">
    <property type="entry name" value="Trypsin-like serine proteases"/>
    <property type="match status" value="1"/>
</dbReference>
<dbReference type="FunFam" id="2.40.10.10:FF:000028">
    <property type="entry name" value="Serine protease easter"/>
    <property type="match status" value="1"/>
</dbReference>
<evidence type="ECO:0000256" key="7">
    <source>
        <dbReference type="ARBA" id="ARBA00022837"/>
    </source>
</evidence>
<feature type="chain" id="PRO_5023978361" description="CLIP domain-containing serine protease" evidence="13">
    <location>
        <begin position="22"/>
        <end position="389"/>
    </location>
</feature>
<keyword evidence="2 13" id="KW-0964">Secreted</keyword>
<dbReference type="Proteomes" id="UP000091820">
    <property type="component" value="Unassembled WGS sequence"/>
</dbReference>
<dbReference type="EnsemblMetazoa" id="GBRI012853-RA">
    <property type="protein sequence ID" value="GBRI012853-PA"/>
    <property type="gene ID" value="GBRI012853"/>
</dbReference>
<keyword evidence="6 12" id="KW-0720">Serine protease</keyword>
<sequence length="389" mass="43807">MFYKSAFLIVKLIILLNAVRHSETYGGASHHCYNPNGRLGRCISVYECETILKIFVYHQTGNFEFASKSECTNGEGNNKPYVCCTADTGFTDRTEYRGHRIIFPNSEEEDDDRNDHIKLVDGNGQQLKQNNLFPKQPNCGHVAVSTKIYGGDEAELTEFAWMANLEYKTLCAGNIINKRYILTAAHCIVGAIEQEVGRLVSLRIGDHYTQSFLDCDASRCIDPFQRLEIESYHVHENFQNITSDGIRNLNDIALIRTTRDIRFKDSVQPVCLPDAELLSPLKAGMLLTVAGWGHNGTVKYTNEKRKVDVPYVENRNCRFKVTDSQLCAGGVFLKDSCTGDSGGPLMRISSSRWVIEGIVSYGRGCALEQPAVYTRVRNYIQWIHDHVAP</sequence>
<reference evidence="17" key="1">
    <citation type="submission" date="2014-03" db="EMBL/GenBank/DDBJ databases">
        <authorList>
            <person name="Aksoy S."/>
            <person name="Warren W."/>
            <person name="Wilson R.K."/>
        </authorList>
    </citation>
    <scope>NUCLEOTIDE SEQUENCE [LARGE SCALE GENOMIC DNA]</scope>
    <source>
        <strain evidence="17">IAEA</strain>
    </source>
</reference>
<dbReference type="SMART" id="SM00020">
    <property type="entry name" value="Tryp_SPc"/>
    <property type="match status" value="1"/>
</dbReference>
<keyword evidence="9" id="KW-1015">Disulfide bond</keyword>
<feature type="domain" description="Clip" evidence="15">
    <location>
        <begin position="31"/>
        <end position="84"/>
    </location>
</feature>
<accession>A0A1A9WB40</accession>
<dbReference type="GO" id="GO:0006508">
    <property type="term" value="P:proteolysis"/>
    <property type="evidence" value="ECO:0007669"/>
    <property type="project" value="UniProtKB-KW"/>
</dbReference>
<dbReference type="GO" id="GO:0004252">
    <property type="term" value="F:serine-type endopeptidase activity"/>
    <property type="evidence" value="ECO:0007669"/>
    <property type="project" value="UniProtKB-UniRule"/>
</dbReference>
<keyword evidence="3 12" id="KW-0645">Protease</keyword>
<feature type="signal peptide" evidence="13">
    <location>
        <begin position="1"/>
        <end position="21"/>
    </location>
</feature>
<keyword evidence="7" id="KW-0106">Calcium</keyword>
<dbReference type="SMART" id="SM00680">
    <property type="entry name" value="CLIP"/>
    <property type="match status" value="1"/>
</dbReference>
<evidence type="ECO:0000313" key="17">
    <source>
        <dbReference type="Proteomes" id="UP000091820"/>
    </source>
</evidence>
<evidence type="ECO:0000259" key="15">
    <source>
        <dbReference type="PROSITE" id="PS51888"/>
    </source>
</evidence>
<dbReference type="AlphaFoldDB" id="A0A1A9WB40"/>
<reference evidence="16" key="2">
    <citation type="submission" date="2020-05" db="UniProtKB">
        <authorList>
            <consortium name="EnsemblMetazoa"/>
        </authorList>
    </citation>
    <scope>IDENTIFICATION</scope>
    <source>
        <strain evidence="16">IAEA</strain>
    </source>
</reference>
<evidence type="ECO:0000256" key="5">
    <source>
        <dbReference type="ARBA" id="ARBA00022801"/>
    </source>
</evidence>
<keyword evidence="17" id="KW-1185">Reference proteome</keyword>
<dbReference type="Pfam" id="PF12032">
    <property type="entry name" value="CLIP"/>
    <property type="match status" value="1"/>
</dbReference>
<evidence type="ECO:0000256" key="11">
    <source>
        <dbReference type="ARBA" id="ARBA00024195"/>
    </source>
</evidence>
<dbReference type="PRINTS" id="PR00722">
    <property type="entry name" value="CHYMOTRYPSIN"/>
</dbReference>
<dbReference type="InterPro" id="IPR022700">
    <property type="entry name" value="CLIP"/>
</dbReference>
<dbReference type="Gene3D" id="2.40.10.10">
    <property type="entry name" value="Trypsin-like serine proteases"/>
    <property type="match status" value="2"/>
</dbReference>
<dbReference type="InterPro" id="IPR001254">
    <property type="entry name" value="Trypsin_dom"/>
</dbReference>
<evidence type="ECO:0000313" key="16">
    <source>
        <dbReference type="EnsemblMetazoa" id="GBRI012853-PA"/>
    </source>
</evidence>
<name>A0A1A9WB40_9MUSC</name>
<comment type="similarity">
    <text evidence="11 13">Belongs to the peptidase S1 family. CLIP subfamily.</text>
</comment>
<evidence type="ECO:0000256" key="1">
    <source>
        <dbReference type="ARBA" id="ARBA00004613"/>
    </source>
</evidence>
<comment type="subcellular location">
    <subcellularLocation>
        <location evidence="1 13">Secreted</location>
    </subcellularLocation>
</comment>
<evidence type="ECO:0000256" key="6">
    <source>
        <dbReference type="ARBA" id="ARBA00022825"/>
    </source>
</evidence>
<dbReference type="EC" id="3.4.21.-" evidence="12"/>
<dbReference type="InterPro" id="IPR033116">
    <property type="entry name" value="TRYPSIN_SER"/>
</dbReference>
<dbReference type="PROSITE" id="PS50240">
    <property type="entry name" value="TRYPSIN_DOM"/>
    <property type="match status" value="1"/>
</dbReference>
<dbReference type="PROSITE" id="PS51888">
    <property type="entry name" value="CLIP"/>
    <property type="match status" value="1"/>
</dbReference>
<keyword evidence="10" id="KW-0325">Glycoprotein</keyword>
<dbReference type="PROSITE" id="PS00135">
    <property type="entry name" value="TRYPSIN_SER"/>
    <property type="match status" value="1"/>
</dbReference>
<keyword evidence="4 13" id="KW-0732">Signal</keyword>
<evidence type="ECO:0000256" key="8">
    <source>
        <dbReference type="ARBA" id="ARBA00023145"/>
    </source>
</evidence>
<dbReference type="InterPro" id="IPR018114">
    <property type="entry name" value="TRYPSIN_HIS"/>
</dbReference>
<evidence type="ECO:0000256" key="10">
    <source>
        <dbReference type="ARBA" id="ARBA00023180"/>
    </source>
</evidence>
<protein>
    <recommendedName>
        <fullName evidence="13">CLIP domain-containing serine protease</fullName>
        <ecNumber evidence="12">3.4.21.-</ecNumber>
    </recommendedName>
</protein>
<organism evidence="16 17">
    <name type="scientific">Glossina brevipalpis</name>
    <dbReference type="NCBI Taxonomy" id="37001"/>
    <lineage>
        <taxon>Eukaryota</taxon>
        <taxon>Metazoa</taxon>
        <taxon>Ecdysozoa</taxon>
        <taxon>Arthropoda</taxon>
        <taxon>Hexapoda</taxon>
        <taxon>Insecta</taxon>
        <taxon>Pterygota</taxon>
        <taxon>Neoptera</taxon>
        <taxon>Endopterygota</taxon>
        <taxon>Diptera</taxon>
        <taxon>Brachycera</taxon>
        <taxon>Muscomorpha</taxon>
        <taxon>Hippoboscoidea</taxon>
        <taxon>Glossinidae</taxon>
        <taxon>Glossina</taxon>
    </lineage>
</organism>
<dbReference type="InterPro" id="IPR009003">
    <property type="entry name" value="Peptidase_S1_PA"/>
</dbReference>
<evidence type="ECO:0000256" key="3">
    <source>
        <dbReference type="ARBA" id="ARBA00022670"/>
    </source>
</evidence>
<evidence type="ECO:0000256" key="12">
    <source>
        <dbReference type="RuleBase" id="RU363034"/>
    </source>
</evidence>